<feature type="signal peptide" evidence="2">
    <location>
        <begin position="1"/>
        <end position="21"/>
    </location>
</feature>
<evidence type="ECO:0000313" key="6">
    <source>
        <dbReference type="Proteomes" id="UP000247702"/>
    </source>
</evidence>
<accession>A0A140D0A1</accession>
<keyword evidence="6" id="KW-1185">Reference proteome</keyword>
<evidence type="ECO:0000256" key="1">
    <source>
        <dbReference type="SAM" id="MobiDB-lite"/>
    </source>
</evidence>
<evidence type="ECO:0000313" key="4">
    <source>
        <dbReference type="EMBL" id="GBB89049.1"/>
    </source>
</evidence>
<dbReference type="Proteomes" id="UP000615446">
    <property type="component" value="Unassembled WGS sequence"/>
</dbReference>
<dbReference type="EMBL" id="KU305776">
    <property type="protein sequence ID" value="AMJ52414.1"/>
    <property type="molecule type" value="Genomic_DNA"/>
</dbReference>
<proteinExistence type="predicted"/>
<evidence type="ECO:0000313" key="5">
    <source>
        <dbReference type="EMBL" id="GES80910.1"/>
    </source>
</evidence>
<feature type="chain" id="PRO_5036300331" evidence="2">
    <location>
        <begin position="22"/>
        <end position="113"/>
    </location>
</feature>
<feature type="region of interest" description="Disordered" evidence="1">
    <location>
        <begin position="29"/>
        <end position="57"/>
    </location>
</feature>
<sequence>MKFFILLLALAIVAFSTFVVATPTNQERDGKISRIPSANDNQKRDDAVDGPINNWKRGDPISRVPTAFKVKKSLIERQSNKCAIGYHYCNDAYGGCCPNYSICSYPDTCTTSC</sequence>
<organism evidence="3">
    <name type="scientific">Rhizophagus clarus</name>
    <dbReference type="NCBI Taxonomy" id="94130"/>
    <lineage>
        <taxon>Eukaryota</taxon>
        <taxon>Fungi</taxon>
        <taxon>Fungi incertae sedis</taxon>
        <taxon>Mucoromycota</taxon>
        <taxon>Glomeromycotina</taxon>
        <taxon>Glomeromycetes</taxon>
        <taxon>Glomerales</taxon>
        <taxon>Glomeraceae</taxon>
        <taxon>Rhizophagus</taxon>
    </lineage>
</organism>
<gene>
    <name evidence="5" type="ORF">RCL2_000817100</name>
    <name evidence="4" type="ORF">RclHR1_01570021</name>
</gene>
<dbReference type="Proteomes" id="UP000247702">
    <property type="component" value="Unassembled WGS sequence"/>
</dbReference>
<reference evidence="5" key="3">
    <citation type="submission" date="2019-10" db="EMBL/GenBank/DDBJ databases">
        <title>Conservation and host-specific expression of non-tandemly repeated heterogenous ribosome RNA gene in arbuscular mycorrhizal fungi.</title>
        <authorList>
            <person name="Maeda T."/>
            <person name="Kobayashi Y."/>
            <person name="Nakagawa T."/>
            <person name="Ezawa T."/>
            <person name="Yamaguchi K."/>
            <person name="Bino T."/>
            <person name="Nishimoto Y."/>
            <person name="Shigenobu S."/>
            <person name="Kawaguchi M."/>
        </authorList>
    </citation>
    <scope>NUCLEOTIDE SEQUENCE</scope>
    <source>
        <strain evidence="5">HR1</strain>
    </source>
</reference>
<dbReference type="EMBL" id="BEXD01000635">
    <property type="protein sequence ID" value="GBB89049.1"/>
    <property type="molecule type" value="Genomic_DNA"/>
</dbReference>
<reference evidence="4 6" key="2">
    <citation type="submission" date="2017-11" db="EMBL/GenBank/DDBJ databases">
        <title>The genome of Rhizophagus clarus HR1 reveals common genetic basis of auxotrophy among arbuscular mycorrhizal fungi.</title>
        <authorList>
            <person name="Kobayashi Y."/>
        </authorList>
    </citation>
    <scope>NUCLEOTIDE SEQUENCE [LARGE SCALE GENOMIC DNA]</scope>
    <source>
        <strain evidence="4 6">HR1</strain>
    </source>
</reference>
<reference evidence="3" key="1">
    <citation type="journal article" date="2016" name="BMC Genomics">
        <title>The effector candidate repertoire of the arbuscular mycorrhizal fungus Rhizophagus clarus.</title>
        <authorList>
            <person name="Sedzielewska Toro K."/>
            <person name="Brachmann A."/>
        </authorList>
    </citation>
    <scope>NUCLEOTIDE SEQUENCE</scope>
    <source>
        <strain evidence="3">MUCL46238</strain>
    </source>
</reference>
<evidence type="ECO:0000256" key="2">
    <source>
        <dbReference type="SAM" id="SignalP"/>
    </source>
</evidence>
<dbReference type="OrthoDB" id="2304036at2759"/>
<protein>
    <submittedName>
        <fullName evidence="3">Uncharacterized protein</fullName>
    </submittedName>
</protein>
<dbReference type="AlphaFoldDB" id="A0A140D0A1"/>
<name>A0A140D0A1_9GLOM</name>
<evidence type="ECO:0000313" key="3">
    <source>
        <dbReference type="EMBL" id="AMJ52414.1"/>
    </source>
</evidence>
<dbReference type="EMBL" id="BLAL01000053">
    <property type="protein sequence ID" value="GES80910.1"/>
    <property type="molecule type" value="Genomic_DNA"/>
</dbReference>
<keyword evidence="2" id="KW-0732">Signal</keyword>